<reference evidence="2 3" key="1">
    <citation type="journal article" date="2010" name="Nature">
        <title>The Ectocarpus genome and the independent evolution of multicellularity in brown algae.</title>
        <authorList>
            <person name="Cock J.M."/>
            <person name="Sterck L."/>
            <person name="Rouze P."/>
            <person name="Scornet D."/>
            <person name="Allen A.E."/>
            <person name="Amoutzias G."/>
            <person name="Anthouard V."/>
            <person name="Artiguenave F."/>
            <person name="Aury J.M."/>
            <person name="Badger J.H."/>
            <person name="Beszteri B."/>
            <person name="Billiau K."/>
            <person name="Bonnet E."/>
            <person name="Bothwell J.H."/>
            <person name="Bowler C."/>
            <person name="Boyen C."/>
            <person name="Brownlee C."/>
            <person name="Carrano C.J."/>
            <person name="Charrier B."/>
            <person name="Cho G.Y."/>
            <person name="Coelho S.M."/>
            <person name="Collen J."/>
            <person name="Corre E."/>
            <person name="Da Silva C."/>
            <person name="Delage L."/>
            <person name="Delaroque N."/>
            <person name="Dittami S.M."/>
            <person name="Doulbeau S."/>
            <person name="Elias M."/>
            <person name="Farnham G."/>
            <person name="Gachon C.M."/>
            <person name="Gschloessl B."/>
            <person name="Heesch S."/>
            <person name="Jabbari K."/>
            <person name="Jubin C."/>
            <person name="Kawai H."/>
            <person name="Kimura K."/>
            <person name="Kloareg B."/>
            <person name="Kupper F.C."/>
            <person name="Lang D."/>
            <person name="Le Bail A."/>
            <person name="Leblanc C."/>
            <person name="Lerouge P."/>
            <person name="Lohr M."/>
            <person name="Lopez P.J."/>
            <person name="Martens C."/>
            <person name="Maumus F."/>
            <person name="Michel G."/>
            <person name="Miranda-Saavedra D."/>
            <person name="Morales J."/>
            <person name="Moreau H."/>
            <person name="Motomura T."/>
            <person name="Nagasato C."/>
            <person name="Napoli C.A."/>
            <person name="Nelson D.R."/>
            <person name="Nyvall-Collen P."/>
            <person name="Peters A.F."/>
            <person name="Pommier C."/>
            <person name="Potin P."/>
            <person name="Poulain J."/>
            <person name="Quesneville H."/>
            <person name="Read B."/>
            <person name="Rensing S.A."/>
            <person name="Ritter A."/>
            <person name="Rousvoal S."/>
            <person name="Samanta M."/>
            <person name="Samson G."/>
            <person name="Schroeder D.C."/>
            <person name="Segurens B."/>
            <person name="Strittmatter M."/>
            <person name="Tonon T."/>
            <person name="Tregear J.W."/>
            <person name="Valentin K."/>
            <person name="von Dassow P."/>
            <person name="Yamagishi T."/>
            <person name="Van de Peer Y."/>
            <person name="Wincker P."/>
        </authorList>
    </citation>
    <scope>NUCLEOTIDE SEQUENCE [LARGE SCALE GENOMIC DNA]</scope>
    <source>
        <strain evidence="3">Ec32 / CCAP1310/4</strain>
    </source>
</reference>
<sequence length="50" mass="5185">MGDLAKSNSEDGAGRGGRGGGAASRAAVDLSESNYDEFSGYSDRLFRETP</sequence>
<evidence type="ECO:0000313" key="2">
    <source>
        <dbReference type="EMBL" id="CBN74159.1"/>
    </source>
</evidence>
<proteinExistence type="predicted"/>
<feature type="region of interest" description="Disordered" evidence="1">
    <location>
        <begin position="1"/>
        <end position="29"/>
    </location>
</feature>
<protein>
    <submittedName>
        <fullName evidence="2">Uncharacterized protein</fullName>
    </submittedName>
</protein>
<name>D8LE83_ECTSI</name>
<dbReference type="Proteomes" id="UP000002630">
    <property type="component" value="Unassembled WGS sequence"/>
</dbReference>
<dbReference type="EMBL" id="FN649760">
    <property type="protein sequence ID" value="CBN74159.1"/>
    <property type="molecule type" value="Genomic_DNA"/>
</dbReference>
<evidence type="ECO:0000313" key="3">
    <source>
        <dbReference type="Proteomes" id="UP000002630"/>
    </source>
</evidence>
<organism evidence="2 3">
    <name type="scientific">Ectocarpus siliculosus</name>
    <name type="common">Brown alga</name>
    <name type="synonym">Conferva siliculosa</name>
    <dbReference type="NCBI Taxonomy" id="2880"/>
    <lineage>
        <taxon>Eukaryota</taxon>
        <taxon>Sar</taxon>
        <taxon>Stramenopiles</taxon>
        <taxon>Ochrophyta</taxon>
        <taxon>PX clade</taxon>
        <taxon>Phaeophyceae</taxon>
        <taxon>Ectocarpales</taxon>
        <taxon>Ectocarpaceae</taxon>
        <taxon>Ectocarpus</taxon>
    </lineage>
</organism>
<dbReference type="InParanoid" id="D8LE83"/>
<keyword evidence="3" id="KW-1185">Reference proteome</keyword>
<gene>
    <name evidence="2" type="ORF">Esi_0013_0074</name>
</gene>
<accession>D8LE83</accession>
<dbReference type="AlphaFoldDB" id="D8LE83"/>
<evidence type="ECO:0000256" key="1">
    <source>
        <dbReference type="SAM" id="MobiDB-lite"/>
    </source>
</evidence>